<organism evidence="1 2">
    <name type="scientific">Araneus ventricosus</name>
    <name type="common">Orbweaver spider</name>
    <name type="synonym">Epeira ventricosa</name>
    <dbReference type="NCBI Taxonomy" id="182803"/>
    <lineage>
        <taxon>Eukaryota</taxon>
        <taxon>Metazoa</taxon>
        <taxon>Ecdysozoa</taxon>
        <taxon>Arthropoda</taxon>
        <taxon>Chelicerata</taxon>
        <taxon>Arachnida</taxon>
        <taxon>Araneae</taxon>
        <taxon>Araneomorphae</taxon>
        <taxon>Entelegynae</taxon>
        <taxon>Araneoidea</taxon>
        <taxon>Araneidae</taxon>
        <taxon>Araneus</taxon>
    </lineage>
</organism>
<protein>
    <recommendedName>
        <fullName evidence="3">Integrase catalytic domain-containing protein</fullName>
    </recommendedName>
</protein>
<dbReference type="Gene3D" id="3.30.420.10">
    <property type="entry name" value="Ribonuclease H-like superfamily/Ribonuclease H"/>
    <property type="match status" value="1"/>
</dbReference>
<dbReference type="SUPFAM" id="SSF53098">
    <property type="entry name" value="Ribonuclease H-like"/>
    <property type="match status" value="1"/>
</dbReference>
<comment type="caution">
    <text evidence="1">The sequence shown here is derived from an EMBL/GenBank/DDBJ whole genome shotgun (WGS) entry which is preliminary data.</text>
</comment>
<dbReference type="GO" id="GO:0003676">
    <property type="term" value="F:nucleic acid binding"/>
    <property type="evidence" value="ECO:0007669"/>
    <property type="project" value="InterPro"/>
</dbReference>
<gene>
    <name evidence="1" type="ORF">AVEN_160559_1</name>
</gene>
<dbReference type="OrthoDB" id="413122at2759"/>
<dbReference type="Proteomes" id="UP000499080">
    <property type="component" value="Unassembled WGS sequence"/>
</dbReference>
<evidence type="ECO:0008006" key="3">
    <source>
        <dbReference type="Google" id="ProtNLM"/>
    </source>
</evidence>
<dbReference type="EMBL" id="BGPR01132622">
    <property type="protein sequence ID" value="GBN49467.1"/>
    <property type="molecule type" value="Genomic_DNA"/>
</dbReference>
<evidence type="ECO:0000313" key="1">
    <source>
        <dbReference type="EMBL" id="GBN49467.1"/>
    </source>
</evidence>
<accession>A0A4Y2PGY3</accession>
<reference evidence="1 2" key="1">
    <citation type="journal article" date="2019" name="Sci. Rep.">
        <title>Orb-weaving spider Araneus ventricosus genome elucidates the spidroin gene catalogue.</title>
        <authorList>
            <person name="Kono N."/>
            <person name="Nakamura H."/>
            <person name="Ohtoshi R."/>
            <person name="Moran D.A.P."/>
            <person name="Shinohara A."/>
            <person name="Yoshida Y."/>
            <person name="Fujiwara M."/>
            <person name="Mori M."/>
            <person name="Tomita M."/>
            <person name="Arakawa K."/>
        </authorList>
    </citation>
    <scope>NUCLEOTIDE SEQUENCE [LARGE SCALE GENOMIC DNA]</scope>
</reference>
<dbReference type="InterPro" id="IPR012337">
    <property type="entry name" value="RNaseH-like_sf"/>
</dbReference>
<evidence type="ECO:0000313" key="2">
    <source>
        <dbReference type="Proteomes" id="UP000499080"/>
    </source>
</evidence>
<sequence length="85" mass="9581">MPSLWSPKRTETRTKGSLAAVVAPFERMSLDILRPSPITTKGNRYVLVLMDYFTKWPEEISISDQEASTVAEELVRSCCQVMACL</sequence>
<proteinExistence type="predicted"/>
<name>A0A4Y2PGY3_ARAVE</name>
<dbReference type="AlphaFoldDB" id="A0A4Y2PGY3"/>
<keyword evidence="2" id="KW-1185">Reference proteome</keyword>
<dbReference type="InterPro" id="IPR036397">
    <property type="entry name" value="RNaseH_sf"/>
</dbReference>